<evidence type="ECO:0000256" key="2">
    <source>
        <dbReference type="ARBA" id="ARBA00022517"/>
    </source>
</evidence>
<dbReference type="InterPro" id="IPR037027">
    <property type="entry name" value="YqgF/RNaseH-like_dom_sf"/>
</dbReference>
<dbReference type="GO" id="GO:0005829">
    <property type="term" value="C:cytosol"/>
    <property type="evidence" value="ECO:0007669"/>
    <property type="project" value="TreeGrafter"/>
</dbReference>
<dbReference type="PANTHER" id="PTHR33317">
    <property type="entry name" value="POLYNUCLEOTIDYL TRANSFERASE, RIBONUCLEASE H-LIKE SUPERFAMILY PROTEIN"/>
    <property type="match status" value="1"/>
</dbReference>
<accession>A0A7C0U253</accession>
<dbReference type="EMBL" id="DRBS01000139">
    <property type="protein sequence ID" value="HDD43934.1"/>
    <property type="molecule type" value="Genomic_DNA"/>
</dbReference>
<dbReference type="EC" id="3.1.-.-" evidence="5"/>
<dbReference type="InterPro" id="IPR012337">
    <property type="entry name" value="RNaseH-like_sf"/>
</dbReference>
<dbReference type="GO" id="GO:0016788">
    <property type="term" value="F:hydrolase activity, acting on ester bonds"/>
    <property type="evidence" value="ECO:0007669"/>
    <property type="project" value="UniProtKB-UniRule"/>
</dbReference>
<evidence type="ECO:0000259" key="6">
    <source>
        <dbReference type="SMART" id="SM00732"/>
    </source>
</evidence>
<dbReference type="InterPro" id="IPR005227">
    <property type="entry name" value="YqgF"/>
</dbReference>
<gene>
    <name evidence="7" type="primary">ruvX</name>
    <name evidence="7" type="ORF">ENG63_03620</name>
</gene>
<dbReference type="Gene3D" id="3.30.420.140">
    <property type="entry name" value="YqgF/RNase H-like domain"/>
    <property type="match status" value="1"/>
</dbReference>
<comment type="subcellular location">
    <subcellularLocation>
        <location evidence="5">Cytoplasm</location>
    </subcellularLocation>
</comment>
<evidence type="ECO:0000313" key="7">
    <source>
        <dbReference type="EMBL" id="HDD43934.1"/>
    </source>
</evidence>
<dbReference type="GO" id="GO:0000967">
    <property type="term" value="P:rRNA 5'-end processing"/>
    <property type="evidence" value="ECO:0007669"/>
    <property type="project" value="UniProtKB-UniRule"/>
</dbReference>
<proteinExistence type="inferred from homology"/>
<reference evidence="7" key="1">
    <citation type="journal article" date="2020" name="mSystems">
        <title>Genome- and Community-Level Interaction Insights into Carbon Utilization and Element Cycling Functions of Hydrothermarchaeota in Hydrothermal Sediment.</title>
        <authorList>
            <person name="Zhou Z."/>
            <person name="Liu Y."/>
            <person name="Xu W."/>
            <person name="Pan J."/>
            <person name="Luo Z.H."/>
            <person name="Li M."/>
        </authorList>
    </citation>
    <scope>NUCLEOTIDE SEQUENCE [LARGE SCALE GENOMIC DNA]</scope>
    <source>
        <strain evidence="7">HyVt-233</strain>
    </source>
</reference>
<dbReference type="PANTHER" id="PTHR33317:SF4">
    <property type="entry name" value="POLYNUCLEOTIDYL TRANSFERASE, RIBONUCLEASE H-LIKE SUPERFAMILY PROTEIN"/>
    <property type="match status" value="1"/>
</dbReference>
<dbReference type="CDD" id="cd16964">
    <property type="entry name" value="YqgF"/>
    <property type="match status" value="1"/>
</dbReference>
<dbReference type="Proteomes" id="UP000886289">
    <property type="component" value="Unassembled WGS sequence"/>
</dbReference>
<evidence type="ECO:0000256" key="3">
    <source>
        <dbReference type="ARBA" id="ARBA00022722"/>
    </source>
</evidence>
<dbReference type="HAMAP" id="MF_00651">
    <property type="entry name" value="Nuclease_YqgF"/>
    <property type="match status" value="1"/>
</dbReference>
<organism evidence="7">
    <name type="scientific">Desulfofervidus auxilii</name>
    <dbReference type="NCBI Taxonomy" id="1621989"/>
    <lineage>
        <taxon>Bacteria</taxon>
        <taxon>Pseudomonadati</taxon>
        <taxon>Thermodesulfobacteriota</taxon>
        <taxon>Candidatus Desulfofervidia</taxon>
        <taxon>Candidatus Desulfofervidales</taxon>
        <taxon>Candidatus Desulfofervidaceae</taxon>
        <taxon>Candidatus Desulfofervidus</taxon>
    </lineage>
</organism>
<sequence length="142" mass="16446">MKKGRIMALDIGTKRIGIALSDEMQLIAQPFIVIERKKDNYVLNTIKKIVSDYQVNEIVVGIPFYSHYKIGKMAEMILDFVEKLKMFINVPIILWDESLTTIEAEKFLIESDISRKRRKKVIDKLAAALILDSFLKARDEKK</sequence>
<dbReference type="SMART" id="SM00732">
    <property type="entry name" value="YqgFc"/>
    <property type="match status" value="1"/>
</dbReference>
<dbReference type="AlphaFoldDB" id="A0A7C0U253"/>
<comment type="caution">
    <text evidence="7">The sequence shown here is derived from an EMBL/GenBank/DDBJ whole genome shotgun (WGS) entry which is preliminary data.</text>
</comment>
<keyword evidence="3 5" id="KW-0540">Nuclease</keyword>
<evidence type="ECO:0000256" key="4">
    <source>
        <dbReference type="ARBA" id="ARBA00022801"/>
    </source>
</evidence>
<protein>
    <recommendedName>
        <fullName evidence="5">Putative pre-16S rRNA nuclease</fullName>
        <ecNumber evidence="5">3.1.-.-</ecNumber>
    </recommendedName>
</protein>
<dbReference type="NCBIfam" id="TIGR00250">
    <property type="entry name" value="RNAse_H_YqgF"/>
    <property type="match status" value="1"/>
</dbReference>
<keyword evidence="4 5" id="KW-0378">Hydrolase</keyword>
<comment type="function">
    <text evidence="5">Could be a nuclease involved in processing of the 5'-end of pre-16S rRNA.</text>
</comment>
<name>A0A7C0U253_DESA2</name>
<dbReference type="SUPFAM" id="SSF53098">
    <property type="entry name" value="Ribonuclease H-like"/>
    <property type="match status" value="1"/>
</dbReference>
<dbReference type="InterPro" id="IPR006641">
    <property type="entry name" value="YqgF/RNaseH-like_dom"/>
</dbReference>
<evidence type="ECO:0000256" key="1">
    <source>
        <dbReference type="ARBA" id="ARBA00022490"/>
    </source>
</evidence>
<evidence type="ECO:0000256" key="5">
    <source>
        <dbReference type="HAMAP-Rule" id="MF_00651"/>
    </source>
</evidence>
<comment type="similarity">
    <text evidence="5">Belongs to the YqgF HJR family.</text>
</comment>
<dbReference type="Pfam" id="PF03652">
    <property type="entry name" value="RuvX"/>
    <property type="match status" value="1"/>
</dbReference>
<keyword evidence="2 5" id="KW-0690">Ribosome biogenesis</keyword>
<feature type="domain" description="YqgF/RNase H-like" evidence="6">
    <location>
        <begin position="4"/>
        <end position="104"/>
    </location>
</feature>
<dbReference type="GO" id="GO:0004518">
    <property type="term" value="F:nuclease activity"/>
    <property type="evidence" value="ECO:0007669"/>
    <property type="project" value="UniProtKB-KW"/>
</dbReference>
<keyword evidence="1 5" id="KW-0963">Cytoplasm</keyword>